<dbReference type="HOGENOM" id="CLU_068447_0_0_6"/>
<dbReference type="STRING" id="1499686.BN1079_02336"/>
<gene>
    <name evidence="2" type="ORF">BN1079_02336</name>
</gene>
<feature type="signal peptide" evidence="1">
    <location>
        <begin position="1"/>
        <end position="18"/>
    </location>
</feature>
<dbReference type="Proteomes" id="UP000053902">
    <property type="component" value="Unassembled WGS sequence"/>
</dbReference>
<sequence length="254" mass="27554">MRALIACVLLAFSLSSLADTYDELYETAGWAEQRGNFSDALVAAQQRYKSSLPPAVYQALVTNSNRRFAADAIDRRAKQALRQSLNDPQPALEFFQTPLGHKIVAAETLAARKEQLARYENGLPRMEAGSNRQLLIRHLAQALPAAEAGAEVSLALAGVAADSLSQMIPGLLGGNQAQGLLDSQRARLQQEIEADLDNTLLYVYRNLSDVELDEFVTFAQSSTGRDYYQAALKTLRAGLGAGVSGNELQAQQGR</sequence>
<dbReference type="EMBL" id="CCSF01000001">
    <property type="protein sequence ID" value="CDZ95005.1"/>
    <property type="molecule type" value="Genomic_DNA"/>
</dbReference>
<evidence type="ECO:0008006" key="4">
    <source>
        <dbReference type="Google" id="ProtNLM"/>
    </source>
</evidence>
<dbReference type="AlphaFoldDB" id="A0A078LUR6"/>
<organism evidence="2 3">
    <name type="scientific">Pseudomonas saudiphocaensis</name>
    <dbReference type="NCBI Taxonomy" id="1499686"/>
    <lineage>
        <taxon>Bacteria</taxon>
        <taxon>Pseudomonadati</taxon>
        <taxon>Pseudomonadota</taxon>
        <taxon>Gammaproteobacteria</taxon>
        <taxon>Pseudomonadales</taxon>
        <taxon>Pseudomonadaceae</taxon>
        <taxon>Pseudomonas</taxon>
    </lineage>
</organism>
<evidence type="ECO:0000313" key="2">
    <source>
        <dbReference type="EMBL" id="CDZ95005.1"/>
    </source>
</evidence>
<keyword evidence="3" id="KW-1185">Reference proteome</keyword>
<evidence type="ECO:0000256" key="1">
    <source>
        <dbReference type="SAM" id="SignalP"/>
    </source>
</evidence>
<reference evidence="2 3" key="1">
    <citation type="submission" date="2014-07" db="EMBL/GenBank/DDBJ databases">
        <authorList>
            <person name="Urmite Genomes Urmite Genomes"/>
        </authorList>
    </citation>
    <scope>NUCLEOTIDE SEQUENCE [LARGE SCALE GENOMIC DNA]</scope>
    <source>
        <strain evidence="2 3">20_BN</strain>
    </source>
</reference>
<dbReference type="eggNOG" id="ENOG5033F44">
    <property type="taxonomic scope" value="Bacteria"/>
</dbReference>
<evidence type="ECO:0000313" key="3">
    <source>
        <dbReference type="Proteomes" id="UP000053902"/>
    </source>
</evidence>
<proteinExistence type="predicted"/>
<accession>A0A078LUR6</accession>
<protein>
    <recommendedName>
        <fullName evidence="4">DUF2059 domain-containing protein</fullName>
    </recommendedName>
</protein>
<name>A0A078LUR6_9PSED</name>
<dbReference type="OrthoDB" id="7013150at2"/>
<keyword evidence="1" id="KW-0732">Signal</keyword>
<feature type="chain" id="PRO_5001741401" description="DUF2059 domain-containing protein" evidence="1">
    <location>
        <begin position="19"/>
        <end position="254"/>
    </location>
</feature>
<dbReference type="RefSeq" id="WP_037024463.1">
    <property type="nucleotide sequence ID" value="NZ_CCSF01000001.1"/>
</dbReference>